<dbReference type="PROSITE" id="PS51257">
    <property type="entry name" value="PROKAR_LIPOPROTEIN"/>
    <property type="match status" value="1"/>
</dbReference>
<accession>G2KLP8</accession>
<proteinExistence type="predicted"/>
<organism evidence="1 2">
    <name type="scientific">Micavibrio aeruginosavorus (strain ARL-13)</name>
    <dbReference type="NCBI Taxonomy" id="856793"/>
    <lineage>
        <taxon>Bacteria</taxon>
        <taxon>Pseudomonadati</taxon>
        <taxon>Bdellovibrionota</taxon>
        <taxon>Bdellovibrionia</taxon>
        <taxon>Bdellovibrionales</taxon>
        <taxon>Pseudobdellovibrionaceae</taxon>
        <taxon>Micavibrio</taxon>
    </lineage>
</organism>
<sequence>MIMTKLSQTFRLVLIIPPLLSMLLLTGCGRTVVVNDPAEQCHHPALPERPYTDQKRAILVLRQAEAIDKCRSLLGHTPTG</sequence>
<dbReference type="Proteomes" id="UP000009286">
    <property type="component" value="Chromosome"/>
</dbReference>
<name>G2KLP8_MICAA</name>
<dbReference type="AlphaFoldDB" id="G2KLP8"/>
<keyword evidence="1" id="KW-0449">Lipoprotein</keyword>
<protein>
    <submittedName>
        <fullName evidence="1">Putative lipoprotein</fullName>
    </submittedName>
</protein>
<keyword evidence="2" id="KW-1185">Reference proteome</keyword>
<evidence type="ECO:0000313" key="1">
    <source>
        <dbReference type="EMBL" id="AEP08878.1"/>
    </source>
</evidence>
<gene>
    <name evidence="1" type="ordered locus">MICA_541</name>
</gene>
<dbReference type="HOGENOM" id="CLU_2585714_0_0_5"/>
<dbReference type="EMBL" id="CP002382">
    <property type="protein sequence ID" value="AEP08878.1"/>
    <property type="molecule type" value="Genomic_DNA"/>
</dbReference>
<evidence type="ECO:0000313" key="2">
    <source>
        <dbReference type="Proteomes" id="UP000009286"/>
    </source>
</evidence>
<dbReference type="KEGG" id="mai:MICA_541"/>
<reference evidence="1 2" key="1">
    <citation type="journal article" date="2011" name="BMC Genomics">
        <title>Genomic insights into an obligate epibiotic bacterial predator: Micavibrio aeruginosavorus ARL-13.</title>
        <authorList>
            <person name="Wang Z."/>
            <person name="Kadouri D."/>
            <person name="Wu M."/>
        </authorList>
    </citation>
    <scope>NUCLEOTIDE SEQUENCE [LARGE SCALE GENOMIC DNA]</scope>
    <source>
        <strain evidence="1 2">ARL-13</strain>
    </source>
</reference>